<name>A0A1M5IPD4_9ACTN</name>
<dbReference type="STRING" id="1206085.SAMN05443575_1948"/>
<sequence length="420" mass="44759">MRVSFVSQWYAPEFGDGGVPKEIVTALAGLGHDMQVLTGFPNYPDGKVFPGYRQRFHQRDVVDSVPVHRAPLYPSHDTRLLRRAANYLSFATSASMVAASTLPVADATLVYSSPITAALPAMAIKARRGTPFVLLVEDMWPQSVTASGMSQGSADGPAQRALHRLCDAIYRSAGAIAVTSPGMAELIADRGIDRDKVHFVPNWVDEDRYRPQPFDSRLKSSLGLTRPFTVMYAGNLGEAQGLETVIDAAALLREHADIDVALVGGGVAEPALRRRAADARLDNIHFLGSKPPAEMPSVLAVADLHLVSLRPTELFRRTLPSKIQSLLAAGQPVLGCVEGDAAALIERSGAGWTTTPGEAAELAAAVARIATVETASLAQRGAAGREYYLAHLSRRAGARALSDLLAGVRQTPGARGEDGR</sequence>
<feature type="domain" description="Glycosyltransferase subfamily 4-like N-terminal" evidence="3">
    <location>
        <begin position="22"/>
        <end position="203"/>
    </location>
</feature>
<dbReference type="GO" id="GO:0016758">
    <property type="term" value="F:hexosyltransferase activity"/>
    <property type="evidence" value="ECO:0007669"/>
    <property type="project" value="TreeGrafter"/>
</dbReference>
<dbReference type="Pfam" id="PF13692">
    <property type="entry name" value="Glyco_trans_1_4"/>
    <property type="match status" value="1"/>
</dbReference>
<dbReference type="CDD" id="cd03794">
    <property type="entry name" value="GT4_WbuB-like"/>
    <property type="match status" value="1"/>
</dbReference>
<dbReference type="OrthoDB" id="3180470at2"/>
<reference evidence="4 5" key="1">
    <citation type="submission" date="2016-11" db="EMBL/GenBank/DDBJ databases">
        <authorList>
            <person name="Jaros S."/>
            <person name="Januszkiewicz K."/>
            <person name="Wedrychowicz H."/>
        </authorList>
    </citation>
    <scope>NUCLEOTIDE SEQUENCE [LARGE SCALE GENOMIC DNA]</scope>
    <source>
        <strain evidence="4 5">DSM 45627</strain>
    </source>
</reference>
<dbReference type="Pfam" id="PF13579">
    <property type="entry name" value="Glyco_trans_4_4"/>
    <property type="match status" value="1"/>
</dbReference>
<gene>
    <name evidence="4" type="ORF">SAMN05443575_1948</name>
</gene>
<evidence type="ECO:0000259" key="3">
    <source>
        <dbReference type="Pfam" id="PF13579"/>
    </source>
</evidence>
<dbReference type="GO" id="GO:1901137">
    <property type="term" value="P:carbohydrate derivative biosynthetic process"/>
    <property type="evidence" value="ECO:0007669"/>
    <property type="project" value="UniProtKB-ARBA"/>
</dbReference>
<dbReference type="InterPro" id="IPR050194">
    <property type="entry name" value="Glycosyltransferase_grp1"/>
</dbReference>
<dbReference type="Proteomes" id="UP000186132">
    <property type="component" value="Unassembled WGS sequence"/>
</dbReference>
<dbReference type="InterPro" id="IPR028098">
    <property type="entry name" value="Glyco_trans_4-like_N"/>
</dbReference>
<dbReference type="PANTHER" id="PTHR45947">
    <property type="entry name" value="SULFOQUINOVOSYL TRANSFERASE SQD2"/>
    <property type="match status" value="1"/>
</dbReference>
<evidence type="ECO:0000256" key="2">
    <source>
        <dbReference type="ARBA" id="ARBA00022679"/>
    </source>
</evidence>
<dbReference type="EMBL" id="FQVU01000002">
    <property type="protein sequence ID" value="SHG29643.1"/>
    <property type="molecule type" value="Genomic_DNA"/>
</dbReference>
<dbReference type="SUPFAM" id="SSF53756">
    <property type="entry name" value="UDP-Glycosyltransferase/glycogen phosphorylase"/>
    <property type="match status" value="1"/>
</dbReference>
<dbReference type="RefSeq" id="WP_073389107.1">
    <property type="nucleotide sequence ID" value="NZ_FQVU01000002.1"/>
</dbReference>
<organism evidence="4 5">
    <name type="scientific">Jatrophihabitans endophyticus</name>
    <dbReference type="NCBI Taxonomy" id="1206085"/>
    <lineage>
        <taxon>Bacteria</taxon>
        <taxon>Bacillati</taxon>
        <taxon>Actinomycetota</taxon>
        <taxon>Actinomycetes</taxon>
        <taxon>Jatrophihabitantales</taxon>
        <taxon>Jatrophihabitantaceae</taxon>
        <taxon>Jatrophihabitans</taxon>
    </lineage>
</organism>
<keyword evidence="2 4" id="KW-0808">Transferase</keyword>
<keyword evidence="1" id="KW-0328">Glycosyltransferase</keyword>
<evidence type="ECO:0000313" key="5">
    <source>
        <dbReference type="Proteomes" id="UP000186132"/>
    </source>
</evidence>
<protein>
    <submittedName>
        <fullName evidence="4">Glycosyltransferase involved in cell wall bisynthesis</fullName>
    </submittedName>
</protein>
<proteinExistence type="predicted"/>
<keyword evidence="5" id="KW-1185">Reference proteome</keyword>
<dbReference type="PANTHER" id="PTHR45947:SF3">
    <property type="entry name" value="SULFOQUINOVOSYL TRANSFERASE SQD2"/>
    <property type="match status" value="1"/>
</dbReference>
<accession>A0A1M5IPD4</accession>
<dbReference type="AlphaFoldDB" id="A0A1M5IPD4"/>
<dbReference type="Gene3D" id="3.40.50.2000">
    <property type="entry name" value="Glycogen Phosphorylase B"/>
    <property type="match status" value="2"/>
</dbReference>
<evidence type="ECO:0000313" key="4">
    <source>
        <dbReference type="EMBL" id="SHG29643.1"/>
    </source>
</evidence>
<evidence type="ECO:0000256" key="1">
    <source>
        <dbReference type="ARBA" id="ARBA00022676"/>
    </source>
</evidence>